<keyword evidence="12" id="KW-1185">Reference proteome</keyword>
<dbReference type="PROSITE" id="PS00151">
    <property type="entry name" value="ACYLPHOSPHATASE_2"/>
    <property type="match status" value="1"/>
</dbReference>
<keyword evidence="5 6" id="KW-0378">Hydrolase</keyword>
<proteinExistence type="inferred from homology"/>
<reference evidence="11 13" key="2">
    <citation type="submission" date="2017-06" db="EMBL/GenBank/DDBJ databases">
        <authorList>
            <consortium name="Pathogen Informatics"/>
        </authorList>
    </citation>
    <scope>NUCLEOTIDE SEQUENCE [LARGE SCALE GENOMIC DNA]</scope>
    <source>
        <strain evidence="11 13">NCTC13015</strain>
    </source>
</reference>
<feature type="domain" description="Acylphosphatase-like" evidence="9">
    <location>
        <begin position="11"/>
        <end position="100"/>
    </location>
</feature>
<dbReference type="AlphaFoldDB" id="A0A076NNJ3"/>
<comment type="similarity">
    <text evidence="1 7">Belongs to the acylphosphatase family.</text>
</comment>
<dbReference type="Pfam" id="PF00708">
    <property type="entry name" value="Acylphosphatase"/>
    <property type="match status" value="1"/>
</dbReference>
<evidence type="ECO:0000313" key="12">
    <source>
        <dbReference type="Proteomes" id="UP000028780"/>
    </source>
</evidence>
<dbReference type="eggNOG" id="COG1254">
    <property type="taxonomic scope" value="Bacteria"/>
</dbReference>
<dbReference type="PANTHER" id="PTHR47268:SF4">
    <property type="entry name" value="ACYLPHOSPHATASE"/>
    <property type="match status" value="1"/>
</dbReference>
<evidence type="ECO:0000313" key="10">
    <source>
        <dbReference type="EMBL" id="AIJ33826.1"/>
    </source>
</evidence>
<dbReference type="Gene3D" id="3.30.70.100">
    <property type="match status" value="1"/>
</dbReference>
<dbReference type="KEGG" id="cii:CIMIT_07830"/>
<dbReference type="STRING" id="156978.CIMIT_07830"/>
<evidence type="ECO:0000256" key="5">
    <source>
        <dbReference type="PROSITE-ProRule" id="PRU00520"/>
    </source>
</evidence>
<name>A0A076NNJ3_9CORY</name>
<evidence type="ECO:0000313" key="13">
    <source>
        <dbReference type="Proteomes" id="UP000215374"/>
    </source>
</evidence>
<evidence type="ECO:0000256" key="3">
    <source>
        <dbReference type="ARBA" id="ARBA00015991"/>
    </source>
</evidence>
<dbReference type="SUPFAM" id="SSF54975">
    <property type="entry name" value="Acylphosphatase/BLUF domain-like"/>
    <property type="match status" value="1"/>
</dbReference>
<dbReference type="HOGENOM" id="CLU_141932_3_0_11"/>
<dbReference type="EMBL" id="LT906467">
    <property type="protein sequence ID" value="SNV76085.1"/>
    <property type="molecule type" value="Genomic_DNA"/>
</dbReference>
<dbReference type="EMBL" id="CP009211">
    <property type="protein sequence ID" value="AIJ33826.1"/>
    <property type="molecule type" value="Genomic_DNA"/>
</dbReference>
<evidence type="ECO:0000259" key="9">
    <source>
        <dbReference type="PROSITE" id="PS51160"/>
    </source>
</evidence>
<feature type="active site" evidence="5">
    <location>
        <position position="44"/>
    </location>
</feature>
<dbReference type="InterPro" id="IPR001792">
    <property type="entry name" value="Acylphosphatase-like_dom"/>
</dbReference>
<sequence>MTEHTDNTRVRLTAHVHGHVQGVGFRWWTRSRALELGLNGYAKNLADGRVEVVAEGTREQTDALLALLREEQTTTRRPGRVDFVGAQYGEPRGASGFDER</sequence>
<evidence type="ECO:0000256" key="2">
    <source>
        <dbReference type="ARBA" id="ARBA00012150"/>
    </source>
</evidence>
<dbReference type="OrthoDB" id="3182027at2"/>
<organism evidence="10 12">
    <name type="scientific">Corynebacterium imitans</name>
    <dbReference type="NCBI Taxonomy" id="156978"/>
    <lineage>
        <taxon>Bacteria</taxon>
        <taxon>Bacillati</taxon>
        <taxon>Actinomycetota</taxon>
        <taxon>Actinomycetes</taxon>
        <taxon>Mycobacteriales</taxon>
        <taxon>Corynebacteriaceae</taxon>
        <taxon>Corynebacterium</taxon>
    </lineage>
</organism>
<dbReference type="EC" id="3.6.1.7" evidence="2 5"/>
<dbReference type="GO" id="GO:0003998">
    <property type="term" value="F:acylphosphatase activity"/>
    <property type="evidence" value="ECO:0007669"/>
    <property type="project" value="UniProtKB-EC"/>
</dbReference>
<dbReference type="Proteomes" id="UP000028780">
    <property type="component" value="Chromosome"/>
</dbReference>
<evidence type="ECO:0000256" key="8">
    <source>
        <dbReference type="SAM" id="MobiDB-lite"/>
    </source>
</evidence>
<dbReference type="PANTHER" id="PTHR47268">
    <property type="entry name" value="ACYLPHOSPHATASE"/>
    <property type="match status" value="1"/>
</dbReference>
<feature type="active site" evidence="5">
    <location>
        <position position="26"/>
    </location>
</feature>
<protein>
    <recommendedName>
        <fullName evidence="3 5">Acylphosphatase</fullName>
        <ecNumber evidence="2 5">3.6.1.7</ecNumber>
    </recommendedName>
</protein>
<feature type="region of interest" description="Disordered" evidence="8">
    <location>
        <begin position="81"/>
        <end position="100"/>
    </location>
</feature>
<accession>A0A076NNJ3</accession>
<evidence type="ECO:0000256" key="6">
    <source>
        <dbReference type="RuleBase" id="RU000553"/>
    </source>
</evidence>
<dbReference type="InterPro" id="IPR020456">
    <property type="entry name" value="Acylphosphatase"/>
</dbReference>
<evidence type="ECO:0000256" key="1">
    <source>
        <dbReference type="ARBA" id="ARBA00005614"/>
    </source>
</evidence>
<reference evidence="10 12" key="1">
    <citation type="submission" date="2014-08" db="EMBL/GenBank/DDBJ databases">
        <title>Complete genome sequence of Corynebacterium imitans DSM 44264, isolated from a five-month-old boy with suspected pharyngeal diphtheria.</title>
        <authorList>
            <person name="Mollmann S."/>
            <person name="Albersmeier A."/>
            <person name="Ruckert C."/>
            <person name="Tauch A."/>
        </authorList>
    </citation>
    <scope>NUCLEOTIDE SEQUENCE [LARGE SCALE GENOMIC DNA]</scope>
    <source>
        <strain evidence="10 12">DSM 44264</strain>
    </source>
</reference>
<dbReference type="PROSITE" id="PS51160">
    <property type="entry name" value="ACYLPHOSPHATASE_3"/>
    <property type="match status" value="1"/>
</dbReference>
<dbReference type="PROSITE" id="PS00150">
    <property type="entry name" value="ACYLPHOSPHATASE_1"/>
    <property type="match status" value="1"/>
</dbReference>
<dbReference type="RefSeq" id="WP_038591294.1">
    <property type="nucleotide sequence ID" value="NZ_CP009211.1"/>
</dbReference>
<evidence type="ECO:0000256" key="7">
    <source>
        <dbReference type="RuleBase" id="RU004168"/>
    </source>
</evidence>
<dbReference type="InterPro" id="IPR017968">
    <property type="entry name" value="Acylphosphatase_CS"/>
</dbReference>
<dbReference type="NCBIfam" id="NF010997">
    <property type="entry name" value="PRK14422.1"/>
    <property type="match status" value="1"/>
</dbReference>
<dbReference type="Proteomes" id="UP000215374">
    <property type="component" value="Chromosome 1"/>
</dbReference>
<comment type="catalytic activity">
    <reaction evidence="4 5 6">
        <text>an acyl phosphate + H2O = a carboxylate + phosphate + H(+)</text>
        <dbReference type="Rhea" id="RHEA:14965"/>
        <dbReference type="ChEBI" id="CHEBI:15377"/>
        <dbReference type="ChEBI" id="CHEBI:15378"/>
        <dbReference type="ChEBI" id="CHEBI:29067"/>
        <dbReference type="ChEBI" id="CHEBI:43474"/>
        <dbReference type="ChEBI" id="CHEBI:59918"/>
        <dbReference type="EC" id="3.6.1.7"/>
    </reaction>
</comment>
<evidence type="ECO:0000313" key="11">
    <source>
        <dbReference type="EMBL" id="SNV76085.1"/>
    </source>
</evidence>
<evidence type="ECO:0000256" key="4">
    <source>
        <dbReference type="ARBA" id="ARBA00047645"/>
    </source>
</evidence>
<gene>
    <name evidence="11" type="primary">acyP</name>
    <name evidence="10" type="ORF">CIMIT_07830</name>
    <name evidence="11" type="ORF">SAMEA4535761_01626</name>
</gene>
<dbReference type="InterPro" id="IPR036046">
    <property type="entry name" value="Acylphosphatase-like_dom_sf"/>
</dbReference>